<evidence type="ECO:0000313" key="3">
    <source>
        <dbReference type="EMBL" id="MFC0581653.1"/>
    </source>
</evidence>
<feature type="compositionally biased region" description="Polar residues" evidence="1">
    <location>
        <begin position="1"/>
        <end position="31"/>
    </location>
</feature>
<feature type="compositionally biased region" description="Low complexity" evidence="1">
    <location>
        <begin position="32"/>
        <end position="42"/>
    </location>
</feature>
<evidence type="ECO:0000256" key="2">
    <source>
        <dbReference type="SAM" id="Phobius"/>
    </source>
</evidence>
<dbReference type="Proteomes" id="UP001589862">
    <property type="component" value="Unassembled WGS sequence"/>
</dbReference>
<dbReference type="EMBL" id="JBHLUB010000022">
    <property type="protein sequence ID" value="MFC0581653.1"/>
    <property type="molecule type" value="Genomic_DNA"/>
</dbReference>
<accession>A0ABV6P945</accession>
<evidence type="ECO:0000256" key="1">
    <source>
        <dbReference type="SAM" id="MobiDB-lite"/>
    </source>
</evidence>
<proteinExistence type="predicted"/>
<protein>
    <submittedName>
        <fullName evidence="3">DUF4190 domain-containing protein</fullName>
    </submittedName>
</protein>
<keyword evidence="2" id="KW-1133">Transmembrane helix</keyword>
<gene>
    <name evidence="3" type="ORF">ACFFFR_04550</name>
</gene>
<comment type="caution">
    <text evidence="3">The sequence shown here is derived from an EMBL/GenBank/DDBJ whole genome shotgun (WGS) entry which is preliminary data.</text>
</comment>
<dbReference type="RefSeq" id="WP_377458342.1">
    <property type="nucleotide sequence ID" value="NZ_JBHLUB010000022.1"/>
</dbReference>
<keyword evidence="2" id="KW-0812">Transmembrane</keyword>
<reference evidence="3 4" key="1">
    <citation type="submission" date="2024-09" db="EMBL/GenBank/DDBJ databases">
        <authorList>
            <person name="Sun Q."/>
            <person name="Mori K."/>
        </authorList>
    </citation>
    <scope>NUCLEOTIDE SEQUENCE [LARGE SCALE GENOMIC DNA]</scope>
    <source>
        <strain evidence="3 4">NCAIM B.02604</strain>
    </source>
</reference>
<evidence type="ECO:0000313" key="4">
    <source>
        <dbReference type="Proteomes" id="UP001589862"/>
    </source>
</evidence>
<name>A0ABV6P945_9MICC</name>
<keyword evidence="2" id="KW-0472">Membrane</keyword>
<keyword evidence="4" id="KW-1185">Reference proteome</keyword>
<sequence>MTQPPYNPSNQGEDSNWQAQPANTESTDSQPGASQPGYSQYQQQQPYGANAGQYGGYMAGGYAPPPKAQGITITAMVLGIISVFFGAIPVFGLLLGAAAVIVSVMALSRKVHSRGMSIAGLITGIVGLLIGLLMTIMLFTGLSMMERIVNDPSFQQEIEQQFDELEKQDGSIGGGVKDD</sequence>
<feature type="region of interest" description="Disordered" evidence="1">
    <location>
        <begin position="1"/>
        <end position="42"/>
    </location>
</feature>
<feature type="transmembrane region" description="Helical" evidence="2">
    <location>
        <begin position="118"/>
        <end position="142"/>
    </location>
</feature>
<organism evidence="3 4">
    <name type="scientific">Micrococcoides hystricis</name>
    <dbReference type="NCBI Taxonomy" id="1572761"/>
    <lineage>
        <taxon>Bacteria</taxon>
        <taxon>Bacillati</taxon>
        <taxon>Actinomycetota</taxon>
        <taxon>Actinomycetes</taxon>
        <taxon>Micrococcales</taxon>
        <taxon>Micrococcaceae</taxon>
        <taxon>Micrococcoides</taxon>
    </lineage>
</organism>
<feature type="transmembrane region" description="Helical" evidence="2">
    <location>
        <begin position="73"/>
        <end position="106"/>
    </location>
</feature>